<organism evidence="7 8">
    <name type="scientific">Haemonchus contortus</name>
    <name type="common">Barber pole worm</name>
    <dbReference type="NCBI Taxonomy" id="6289"/>
    <lineage>
        <taxon>Eukaryota</taxon>
        <taxon>Metazoa</taxon>
        <taxon>Ecdysozoa</taxon>
        <taxon>Nematoda</taxon>
        <taxon>Chromadorea</taxon>
        <taxon>Rhabditida</taxon>
        <taxon>Rhabditina</taxon>
        <taxon>Rhabditomorpha</taxon>
        <taxon>Strongyloidea</taxon>
        <taxon>Trichostrongylidae</taxon>
        <taxon>Haemonchus</taxon>
    </lineage>
</organism>
<keyword evidence="7" id="KW-1185">Reference proteome</keyword>
<dbReference type="GO" id="GO:0016020">
    <property type="term" value="C:membrane"/>
    <property type="evidence" value="ECO:0007669"/>
    <property type="project" value="UniProtKB-SubCell"/>
</dbReference>
<sequence length="291" mass="33491">PTISLIGNSAIVYVTARSRSLRSPCNIFIGSMSMAEVLHMLGHYVMVVSHNMMDDHLMRQDICVYWQSLPILAIFSSSMLLVNIAIDRLMSTRNFYNSFIEAHYAFYIFVHVALGLAVSLSMVAWIFFSRTSDSYVLCTVIAPIHGTIYAIFVWLMVAISFFVPACYMLLFFLLKKIRLSQDSSRHIHKSLVVISLTTILSWFSGTVFHVFDITFKLDVNQLHAFLIVGIFMNTASAMNFFVYYFISTLYRREFDNYLLIGLFKKAMNCKRRPSSYPWATQRSAIPEHLHD</sequence>
<dbReference type="GO" id="GO:0004930">
    <property type="term" value="F:G protein-coupled receptor activity"/>
    <property type="evidence" value="ECO:0007669"/>
    <property type="project" value="InterPro"/>
</dbReference>
<feature type="transmembrane region" description="Helical" evidence="5">
    <location>
        <begin position="106"/>
        <end position="128"/>
    </location>
</feature>
<dbReference type="InterPro" id="IPR000276">
    <property type="entry name" value="GPCR_Rhodpsn"/>
</dbReference>
<evidence type="ECO:0000313" key="8">
    <source>
        <dbReference type="WBParaSite" id="HCON_00125290-00001"/>
    </source>
</evidence>
<feature type="transmembrane region" description="Helical" evidence="5">
    <location>
        <begin position="223"/>
        <end position="246"/>
    </location>
</feature>
<comment type="subcellular location">
    <subcellularLocation>
        <location evidence="1">Membrane</location>
    </subcellularLocation>
</comment>
<dbReference type="InterPro" id="IPR017452">
    <property type="entry name" value="GPCR_Rhodpsn_7TM"/>
</dbReference>
<feature type="transmembrane region" description="Helical" evidence="5">
    <location>
        <begin position="148"/>
        <end position="170"/>
    </location>
</feature>
<keyword evidence="2 5" id="KW-0812">Transmembrane</keyword>
<evidence type="ECO:0000256" key="5">
    <source>
        <dbReference type="SAM" id="Phobius"/>
    </source>
</evidence>
<dbReference type="CDD" id="cd00637">
    <property type="entry name" value="7tm_classA_rhodopsin-like"/>
    <property type="match status" value="1"/>
</dbReference>
<dbReference type="SMART" id="SM01381">
    <property type="entry name" value="7TM_GPCR_Srsx"/>
    <property type="match status" value="1"/>
</dbReference>
<dbReference type="PANTHER" id="PTHR23360">
    <property type="entry name" value="G-PROTEIN COUPLED RECEPTORS FAMILY 1 PROFILE DOMAIN-CONTAINING PROTEIN-RELATED"/>
    <property type="match status" value="1"/>
</dbReference>
<proteinExistence type="predicted"/>
<dbReference type="WBParaSite" id="HCON_00125290-00001">
    <property type="protein sequence ID" value="HCON_00125290-00001"/>
    <property type="gene ID" value="HCON_00125290"/>
</dbReference>
<dbReference type="PRINTS" id="PR00237">
    <property type="entry name" value="GPCRRHODOPSN"/>
</dbReference>
<protein>
    <submittedName>
        <fullName evidence="8">G_PROTEIN_RECEP_F1_2 domain-containing protein</fullName>
    </submittedName>
</protein>
<evidence type="ECO:0000256" key="3">
    <source>
        <dbReference type="ARBA" id="ARBA00022989"/>
    </source>
</evidence>
<dbReference type="Pfam" id="PF10320">
    <property type="entry name" value="7TM_GPCR_Srsx"/>
    <property type="match status" value="1"/>
</dbReference>
<dbReference type="PROSITE" id="PS50262">
    <property type="entry name" value="G_PROTEIN_RECEP_F1_2"/>
    <property type="match status" value="1"/>
</dbReference>
<evidence type="ECO:0000256" key="1">
    <source>
        <dbReference type="ARBA" id="ARBA00004370"/>
    </source>
</evidence>
<feature type="transmembrane region" description="Helical" evidence="5">
    <location>
        <begin position="27"/>
        <end position="45"/>
    </location>
</feature>
<dbReference type="InterPro" id="IPR047130">
    <property type="entry name" value="7TM_GPCR_Srsx_nematod"/>
</dbReference>
<dbReference type="OrthoDB" id="10015560at2759"/>
<feature type="domain" description="G-protein coupled receptors family 1 profile" evidence="6">
    <location>
        <begin position="7"/>
        <end position="243"/>
    </location>
</feature>
<reference evidence="8" key="1">
    <citation type="submission" date="2020-12" db="UniProtKB">
        <authorList>
            <consortium name="WormBaseParasite"/>
        </authorList>
    </citation>
    <scope>IDENTIFICATION</scope>
    <source>
        <strain evidence="8">MHco3</strain>
    </source>
</reference>
<dbReference type="Proteomes" id="UP000025227">
    <property type="component" value="Unplaced"/>
</dbReference>
<keyword evidence="3 5" id="KW-1133">Transmembrane helix</keyword>
<dbReference type="InterPro" id="IPR019424">
    <property type="entry name" value="7TM_GPCR_Srsx"/>
</dbReference>
<evidence type="ECO:0000313" key="7">
    <source>
        <dbReference type="Proteomes" id="UP000025227"/>
    </source>
</evidence>
<name>A0A7I5EBN1_HAECO</name>
<evidence type="ECO:0000256" key="4">
    <source>
        <dbReference type="ARBA" id="ARBA00023136"/>
    </source>
</evidence>
<accession>A0A7I5EBN1</accession>
<dbReference type="AlphaFoldDB" id="A0A7I5EBN1"/>
<dbReference type="SUPFAM" id="SSF81321">
    <property type="entry name" value="Family A G protein-coupled receptor-like"/>
    <property type="match status" value="1"/>
</dbReference>
<feature type="transmembrane region" description="Helical" evidence="5">
    <location>
        <begin position="65"/>
        <end position="86"/>
    </location>
</feature>
<dbReference type="PANTHER" id="PTHR23360:SF5">
    <property type="entry name" value="G-PROTEIN COUPLED RECEPTORS FAMILY 1 PROFILE DOMAIN-CONTAINING PROTEIN"/>
    <property type="match status" value="1"/>
</dbReference>
<feature type="transmembrane region" description="Helical" evidence="5">
    <location>
        <begin position="191"/>
        <end position="211"/>
    </location>
</feature>
<keyword evidence="4 5" id="KW-0472">Membrane</keyword>
<evidence type="ECO:0000259" key="6">
    <source>
        <dbReference type="PROSITE" id="PS50262"/>
    </source>
</evidence>
<evidence type="ECO:0000256" key="2">
    <source>
        <dbReference type="ARBA" id="ARBA00022692"/>
    </source>
</evidence>
<dbReference type="Gene3D" id="1.20.1070.10">
    <property type="entry name" value="Rhodopsin 7-helix transmembrane proteins"/>
    <property type="match status" value="1"/>
</dbReference>